<evidence type="ECO:0000313" key="3">
    <source>
        <dbReference type="Proteomes" id="UP000198618"/>
    </source>
</evidence>
<dbReference type="OrthoDB" id="9799195at2"/>
<dbReference type="EMBL" id="FOHE01000022">
    <property type="protein sequence ID" value="SET71457.1"/>
    <property type="molecule type" value="Genomic_DNA"/>
</dbReference>
<reference evidence="2 3" key="1">
    <citation type="submission" date="2016-10" db="EMBL/GenBank/DDBJ databases">
        <authorList>
            <person name="de Groot N.N."/>
        </authorList>
    </citation>
    <scope>NUCLEOTIDE SEQUENCE [LARGE SCALE GENOMIC DNA]</scope>
    <source>
        <strain evidence="2 3">IBRC-M 10780</strain>
    </source>
</reference>
<dbReference type="STRING" id="930131.SAMN05216389_12248"/>
<dbReference type="Pfam" id="PF13581">
    <property type="entry name" value="HATPase_c_2"/>
    <property type="match status" value="1"/>
</dbReference>
<feature type="domain" description="Histidine kinase/HSP90-like ATPase" evidence="1">
    <location>
        <begin position="19"/>
        <end position="126"/>
    </location>
</feature>
<sequence>MKMDKYITKIASKKDVLLAISYTKDLINNMNFTTFEEQQILVCVSELTNNIVKHAGVEGTFTCFIQGHELHITASDKGKGIENVTAILEGNMDIDTAGLGRGLQLSNKYMDVFSITTKPNEGVTIVAVKVESH</sequence>
<name>A0A1I0GJS4_9BACI</name>
<protein>
    <submittedName>
        <fullName evidence="2">Anti-sigma regulatory factor (Ser/Thr protein kinase)</fullName>
    </submittedName>
</protein>
<dbReference type="GO" id="GO:0016301">
    <property type="term" value="F:kinase activity"/>
    <property type="evidence" value="ECO:0007669"/>
    <property type="project" value="UniProtKB-KW"/>
</dbReference>
<keyword evidence="3" id="KW-1185">Reference proteome</keyword>
<evidence type="ECO:0000313" key="2">
    <source>
        <dbReference type="EMBL" id="SET71457.1"/>
    </source>
</evidence>
<evidence type="ECO:0000259" key="1">
    <source>
        <dbReference type="Pfam" id="PF13581"/>
    </source>
</evidence>
<dbReference type="AlphaFoldDB" id="A0A1I0GJS4"/>
<dbReference type="InterPro" id="IPR036890">
    <property type="entry name" value="HATPase_C_sf"/>
</dbReference>
<organism evidence="2 3">
    <name type="scientific">Oceanobacillus limi</name>
    <dbReference type="NCBI Taxonomy" id="930131"/>
    <lineage>
        <taxon>Bacteria</taxon>
        <taxon>Bacillati</taxon>
        <taxon>Bacillota</taxon>
        <taxon>Bacilli</taxon>
        <taxon>Bacillales</taxon>
        <taxon>Bacillaceae</taxon>
        <taxon>Oceanobacillus</taxon>
    </lineage>
</organism>
<gene>
    <name evidence="2" type="ORF">SAMN05216389_12248</name>
</gene>
<proteinExistence type="predicted"/>
<dbReference type="SUPFAM" id="SSF55874">
    <property type="entry name" value="ATPase domain of HSP90 chaperone/DNA topoisomerase II/histidine kinase"/>
    <property type="match status" value="1"/>
</dbReference>
<dbReference type="InterPro" id="IPR003594">
    <property type="entry name" value="HATPase_dom"/>
</dbReference>
<dbReference type="Proteomes" id="UP000198618">
    <property type="component" value="Unassembled WGS sequence"/>
</dbReference>
<keyword evidence="2" id="KW-0808">Transferase</keyword>
<accession>A0A1I0GJS4</accession>
<keyword evidence="2" id="KW-0418">Kinase</keyword>
<dbReference type="Gene3D" id="3.30.565.10">
    <property type="entry name" value="Histidine kinase-like ATPase, C-terminal domain"/>
    <property type="match status" value="1"/>
</dbReference>